<dbReference type="EMBL" id="JACHJO010000011">
    <property type="protein sequence ID" value="MBB6121628.1"/>
    <property type="molecule type" value="Genomic_DNA"/>
</dbReference>
<evidence type="ECO:0000313" key="3">
    <source>
        <dbReference type="Proteomes" id="UP000536604"/>
    </source>
</evidence>
<proteinExistence type="predicted"/>
<reference evidence="2 3" key="1">
    <citation type="submission" date="2020-08" db="EMBL/GenBank/DDBJ databases">
        <title>Genomic Encyclopedia of Type Strains, Phase III (KMG-III): the genomes of soil and plant-associated and newly described type strains.</title>
        <authorList>
            <person name="Whitman W."/>
        </authorList>
    </citation>
    <scope>NUCLEOTIDE SEQUENCE [LARGE SCALE GENOMIC DNA]</scope>
    <source>
        <strain evidence="2 3">CECT 8712</strain>
    </source>
</reference>
<dbReference type="PROSITE" id="PS51318">
    <property type="entry name" value="TAT"/>
    <property type="match status" value="1"/>
</dbReference>
<feature type="compositionally biased region" description="Low complexity" evidence="1">
    <location>
        <begin position="205"/>
        <end position="223"/>
    </location>
</feature>
<evidence type="ECO:0008006" key="4">
    <source>
        <dbReference type="Google" id="ProtNLM"/>
    </source>
</evidence>
<sequence length="261" mass="25141">MSGTHGSSSAPGARAAVLSAPLRRALLLAAAVAGVLFTGWLASPDPASADEIPGVVPAVDEVIGRTAAVEDPLTTAVTGADDGLDDVAAVPDTPLPLVSVTPAAEMAEHVLDTVGDVYGGGADRARPKTAPEPVEPGPVTEAPAPEPAAAVVERDDPGTAPASVGDTAAEGAVSGDAATPEPSAGSAGSTEGAQLSGGERAPQHGGSTSAPSSASSGAPAVAAHLPTAGAPAPEPGQVQAARHVLRSVPAENADEPTFSPD</sequence>
<keyword evidence="3" id="KW-1185">Reference proteome</keyword>
<evidence type="ECO:0000256" key="1">
    <source>
        <dbReference type="SAM" id="MobiDB-lite"/>
    </source>
</evidence>
<gene>
    <name evidence="2" type="ORF">FHS13_003602</name>
</gene>
<protein>
    <recommendedName>
        <fullName evidence="4">Meckel syndrome type 1 protein</fullName>
    </recommendedName>
</protein>
<name>A0A841IZE2_9ACTN</name>
<comment type="caution">
    <text evidence="2">The sequence shown here is derived from an EMBL/GenBank/DDBJ whole genome shotgun (WGS) entry which is preliminary data.</text>
</comment>
<dbReference type="AlphaFoldDB" id="A0A841IZE2"/>
<feature type="region of interest" description="Disordered" evidence="1">
    <location>
        <begin position="115"/>
        <end position="261"/>
    </location>
</feature>
<dbReference type="Proteomes" id="UP000536604">
    <property type="component" value="Unassembled WGS sequence"/>
</dbReference>
<organism evidence="2 3">
    <name type="scientific">Nocardiopsis algeriensis</name>
    <dbReference type="NCBI Taxonomy" id="1478215"/>
    <lineage>
        <taxon>Bacteria</taxon>
        <taxon>Bacillati</taxon>
        <taxon>Actinomycetota</taxon>
        <taxon>Actinomycetes</taxon>
        <taxon>Streptosporangiales</taxon>
        <taxon>Nocardiopsidaceae</taxon>
        <taxon>Nocardiopsis</taxon>
    </lineage>
</organism>
<dbReference type="InterPro" id="IPR006311">
    <property type="entry name" value="TAT_signal"/>
</dbReference>
<evidence type="ECO:0000313" key="2">
    <source>
        <dbReference type="EMBL" id="MBB6121628.1"/>
    </source>
</evidence>
<dbReference type="RefSeq" id="WP_184293075.1">
    <property type="nucleotide sequence ID" value="NZ_JACHJO010000011.1"/>
</dbReference>
<accession>A0A841IZE2</accession>
<feature type="compositionally biased region" description="Low complexity" evidence="1">
    <location>
        <begin position="137"/>
        <end position="151"/>
    </location>
</feature>